<feature type="compositionally biased region" description="Basic and acidic residues" evidence="1">
    <location>
        <begin position="64"/>
        <end position="74"/>
    </location>
</feature>
<evidence type="ECO:0000256" key="1">
    <source>
        <dbReference type="SAM" id="MobiDB-lite"/>
    </source>
</evidence>
<evidence type="ECO:0000313" key="2">
    <source>
        <dbReference type="EMBL" id="CAD6186969.1"/>
    </source>
</evidence>
<feature type="region of interest" description="Disordered" evidence="1">
    <location>
        <begin position="63"/>
        <end position="86"/>
    </location>
</feature>
<keyword evidence="3" id="KW-1185">Reference proteome</keyword>
<protein>
    <submittedName>
        <fullName evidence="2">Uncharacterized protein</fullName>
    </submittedName>
</protein>
<proteinExistence type="predicted"/>
<reference evidence="2" key="1">
    <citation type="submission" date="2020-10" db="EMBL/GenBank/DDBJ databases">
        <authorList>
            <person name="Kikuchi T."/>
        </authorList>
    </citation>
    <scope>NUCLEOTIDE SEQUENCE</scope>
    <source>
        <strain evidence="2">NKZ352</strain>
    </source>
</reference>
<dbReference type="OrthoDB" id="5876114at2759"/>
<name>A0A8S1GUJ5_9PELO</name>
<sequence length="86" mass="9725">MRYCYRMAGDDDVPESLEAINLKMNAVTDEVRPSVSRISLPLISYSSIKSLIIHDTNQRMRNQLRPEETPDSKRISPLSGISTGCR</sequence>
<organism evidence="2 3">
    <name type="scientific">Caenorhabditis auriculariae</name>
    <dbReference type="NCBI Taxonomy" id="2777116"/>
    <lineage>
        <taxon>Eukaryota</taxon>
        <taxon>Metazoa</taxon>
        <taxon>Ecdysozoa</taxon>
        <taxon>Nematoda</taxon>
        <taxon>Chromadorea</taxon>
        <taxon>Rhabditida</taxon>
        <taxon>Rhabditina</taxon>
        <taxon>Rhabditomorpha</taxon>
        <taxon>Rhabditoidea</taxon>
        <taxon>Rhabditidae</taxon>
        <taxon>Peloderinae</taxon>
        <taxon>Caenorhabditis</taxon>
    </lineage>
</organism>
<accession>A0A8S1GUJ5</accession>
<evidence type="ECO:0000313" key="3">
    <source>
        <dbReference type="Proteomes" id="UP000835052"/>
    </source>
</evidence>
<comment type="caution">
    <text evidence="2">The sequence shown here is derived from an EMBL/GenBank/DDBJ whole genome shotgun (WGS) entry which is preliminary data.</text>
</comment>
<dbReference type="EMBL" id="CAJGYM010000005">
    <property type="protein sequence ID" value="CAD6186969.1"/>
    <property type="molecule type" value="Genomic_DNA"/>
</dbReference>
<dbReference type="AlphaFoldDB" id="A0A8S1GUJ5"/>
<dbReference type="Proteomes" id="UP000835052">
    <property type="component" value="Unassembled WGS sequence"/>
</dbReference>
<gene>
    <name evidence="2" type="ORF">CAUJ_LOCUS2888</name>
</gene>